<organism evidence="1 2">
    <name type="scientific">Adineta steineri</name>
    <dbReference type="NCBI Taxonomy" id="433720"/>
    <lineage>
        <taxon>Eukaryota</taxon>
        <taxon>Metazoa</taxon>
        <taxon>Spiralia</taxon>
        <taxon>Gnathifera</taxon>
        <taxon>Rotifera</taxon>
        <taxon>Eurotatoria</taxon>
        <taxon>Bdelloidea</taxon>
        <taxon>Adinetida</taxon>
        <taxon>Adinetidae</taxon>
        <taxon>Adineta</taxon>
    </lineage>
</organism>
<proteinExistence type="predicted"/>
<comment type="caution">
    <text evidence="1">The sequence shown here is derived from an EMBL/GenBank/DDBJ whole genome shotgun (WGS) entry which is preliminary data.</text>
</comment>
<gene>
    <name evidence="1" type="ORF">JYZ213_LOCUS1317</name>
</gene>
<evidence type="ECO:0000313" key="1">
    <source>
        <dbReference type="EMBL" id="CAF0732661.1"/>
    </source>
</evidence>
<protein>
    <submittedName>
        <fullName evidence="1">Uncharacterized protein</fullName>
    </submittedName>
</protein>
<dbReference type="AlphaFoldDB" id="A0A813NA60"/>
<dbReference type="Proteomes" id="UP000663845">
    <property type="component" value="Unassembled WGS sequence"/>
</dbReference>
<evidence type="ECO:0000313" key="2">
    <source>
        <dbReference type="Proteomes" id="UP000663845"/>
    </source>
</evidence>
<name>A0A813NA60_9BILA</name>
<accession>A0A813NA60</accession>
<dbReference type="EMBL" id="CAJNOG010000006">
    <property type="protein sequence ID" value="CAF0732661.1"/>
    <property type="molecule type" value="Genomic_DNA"/>
</dbReference>
<sequence>MCGEFGHYSCISIYLFLEKLITYKEDYNKANIILIINNQCGLQTLLNYILYLCAQSYEVILYSGISIISTCLLNLLKHPITSWLSTTPHFIINNIGEIKTVDQCHKQLNLIFKTLLLDTDNGISENVCRILHTFAADCFSLKSTELHKSTLIEFYNKYILLFVIDQLDIKTGSTMDGKELTKYVITRARA</sequence>
<reference evidence="1" key="1">
    <citation type="submission" date="2021-02" db="EMBL/GenBank/DDBJ databases">
        <authorList>
            <person name="Nowell W R."/>
        </authorList>
    </citation>
    <scope>NUCLEOTIDE SEQUENCE</scope>
</reference>